<dbReference type="RefSeq" id="WP_073595182.1">
    <property type="nucleotide sequence ID" value="NZ_MRCE01000020.1"/>
</dbReference>
<proteinExistence type="predicted"/>
<dbReference type="AlphaFoldDB" id="A0A1U7IFA0"/>
<protein>
    <recommendedName>
        <fullName evidence="2">Effector-associated domain-containing protein</fullName>
    </recommendedName>
</protein>
<dbReference type="Pfam" id="PF19962">
    <property type="entry name" value="EAD9"/>
    <property type="match status" value="1"/>
</dbReference>
<feature type="coiled-coil region" evidence="1">
    <location>
        <begin position="277"/>
        <end position="304"/>
    </location>
</feature>
<reference evidence="3 4" key="1">
    <citation type="submission" date="2016-11" db="EMBL/GenBank/DDBJ databases">
        <title>Draft Genome Sequences of Nine Cyanobacterial Strains from Diverse Habitats.</title>
        <authorList>
            <person name="Zhu T."/>
            <person name="Hou S."/>
            <person name="Lu X."/>
            <person name="Hess W.R."/>
        </authorList>
    </citation>
    <scope>NUCLEOTIDE SEQUENCE [LARGE SCALE GENOMIC DNA]</scope>
    <source>
        <strain evidence="3 4">IAM M-71</strain>
    </source>
</reference>
<evidence type="ECO:0000259" key="2">
    <source>
        <dbReference type="Pfam" id="PF19962"/>
    </source>
</evidence>
<dbReference type="Proteomes" id="UP000185860">
    <property type="component" value="Unassembled WGS sequence"/>
</dbReference>
<evidence type="ECO:0000256" key="1">
    <source>
        <dbReference type="SAM" id="Coils"/>
    </source>
</evidence>
<dbReference type="SUPFAM" id="SSF50494">
    <property type="entry name" value="Trypsin-like serine proteases"/>
    <property type="match status" value="1"/>
</dbReference>
<dbReference type="EMBL" id="MRCE01000020">
    <property type="protein sequence ID" value="OKH35695.1"/>
    <property type="molecule type" value="Genomic_DNA"/>
</dbReference>
<dbReference type="InterPro" id="IPR009003">
    <property type="entry name" value="Peptidase_S1_PA"/>
</dbReference>
<evidence type="ECO:0000313" key="3">
    <source>
        <dbReference type="EMBL" id="OKH35695.1"/>
    </source>
</evidence>
<keyword evidence="1" id="KW-0175">Coiled coil</keyword>
<dbReference type="STRING" id="454136.NIES2119_19555"/>
<comment type="caution">
    <text evidence="3">The sequence shown here is derived from an EMBL/GenBank/DDBJ whole genome shotgun (WGS) entry which is preliminary data.</text>
</comment>
<sequence>MATNNYFQAFKRAIVRIYHANGNVVGAGFLVSDSRSVRASVPEAYPCGNRHLLTCAHVVTAALAILPQNAQDMPVGSVELDFPLIAPGQKVKSKVVFWLPVNPSQTGEDIAGLELESTPPVTIEPIRLLVAEDYWEHNCRIFGFPQGHDLGIWATGILRDKRANDWLQIDALAAQNRAVEKGFSGAPIWDESLQGVVGMAIAAEKRREDVTAAFMIPTSILRSAWSDLGQWMDRYSLSMRNSSDNLPSFRQVKLKALKNHYSVLCAKYEATYNQLNYTLSQADLVSIREQIKDLEKNLLNVEQDINDLSN</sequence>
<dbReference type="OrthoDB" id="8479370at2"/>
<name>A0A1U7IFA0_9CYAN</name>
<organism evidence="3 4">
    <name type="scientific">[Phormidium ambiguum] IAM M-71</name>
    <dbReference type="NCBI Taxonomy" id="454136"/>
    <lineage>
        <taxon>Bacteria</taxon>
        <taxon>Bacillati</taxon>
        <taxon>Cyanobacteriota</taxon>
        <taxon>Cyanophyceae</taxon>
        <taxon>Oscillatoriophycideae</taxon>
        <taxon>Aerosakkonematales</taxon>
        <taxon>Aerosakkonemataceae</taxon>
        <taxon>Floridanema</taxon>
    </lineage>
</organism>
<gene>
    <name evidence="3" type="ORF">NIES2119_19555</name>
</gene>
<feature type="domain" description="Effector-associated" evidence="2">
    <location>
        <begin position="248"/>
        <end position="308"/>
    </location>
</feature>
<dbReference type="InterPro" id="IPR045438">
    <property type="entry name" value="EAD9"/>
</dbReference>
<dbReference type="Pfam" id="PF13365">
    <property type="entry name" value="Trypsin_2"/>
    <property type="match status" value="1"/>
</dbReference>
<evidence type="ECO:0000313" key="4">
    <source>
        <dbReference type="Proteomes" id="UP000185860"/>
    </source>
</evidence>
<accession>A0A1U7IFA0</accession>